<dbReference type="GO" id="GO:0006260">
    <property type="term" value="P:DNA replication"/>
    <property type="evidence" value="ECO:0007669"/>
    <property type="project" value="UniProtKB-KW"/>
</dbReference>
<dbReference type="PANTHER" id="PTHR10133">
    <property type="entry name" value="DNA POLYMERASE I"/>
    <property type="match status" value="1"/>
</dbReference>
<dbReference type="SUPFAM" id="SSF68906">
    <property type="entry name" value="SAP domain"/>
    <property type="match status" value="2"/>
</dbReference>
<dbReference type="PROSITE" id="PS50800">
    <property type="entry name" value="SAP"/>
    <property type="match status" value="2"/>
</dbReference>
<feature type="region of interest" description="Disordered" evidence="2">
    <location>
        <begin position="1"/>
        <end position="108"/>
    </location>
</feature>
<feature type="domain" description="SAP" evidence="3">
    <location>
        <begin position="576"/>
        <end position="610"/>
    </location>
</feature>
<dbReference type="Pfam" id="PF02037">
    <property type="entry name" value="SAP"/>
    <property type="match status" value="2"/>
</dbReference>
<evidence type="ECO:0000313" key="4">
    <source>
        <dbReference type="EMBL" id="KAL3792462.1"/>
    </source>
</evidence>
<keyword evidence="5" id="KW-1185">Reference proteome</keyword>
<dbReference type="InterPro" id="IPR043502">
    <property type="entry name" value="DNA/RNA_pol_sf"/>
</dbReference>
<feature type="domain" description="SAP" evidence="3">
    <location>
        <begin position="525"/>
        <end position="559"/>
    </location>
</feature>
<evidence type="ECO:0000256" key="1">
    <source>
        <dbReference type="ARBA" id="ARBA00022705"/>
    </source>
</evidence>
<dbReference type="Gene3D" id="1.10.150.20">
    <property type="entry name" value="5' to 3' exonuclease, C-terminal subdomain"/>
    <property type="match status" value="1"/>
</dbReference>
<feature type="compositionally biased region" description="Basic and acidic residues" evidence="2">
    <location>
        <begin position="66"/>
        <end position="77"/>
    </location>
</feature>
<dbReference type="InterPro" id="IPR001098">
    <property type="entry name" value="DNA-dir_DNA_pol_A_palm_dom"/>
</dbReference>
<dbReference type="Pfam" id="PF00476">
    <property type="entry name" value="DNA_pol_A"/>
    <property type="match status" value="2"/>
</dbReference>
<dbReference type="SMART" id="SM00482">
    <property type="entry name" value="POLAc"/>
    <property type="match status" value="1"/>
</dbReference>
<dbReference type="Pfam" id="PF01612">
    <property type="entry name" value="DNA_pol_A_exo1"/>
    <property type="match status" value="1"/>
</dbReference>
<feature type="region of interest" description="Disordered" evidence="2">
    <location>
        <begin position="504"/>
        <end position="523"/>
    </location>
</feature>
<evidence type="ECO:0000259" key="3">
    <source>
        <dbReference type="PROSITE" id="PS50800"/>
    </source>
</evidence>
<dbReference type="InterPro" id="IPR036361">
    <property type="entry name" value="SAP_dom_sf"/>
</dbReference>
<dbReference type="Gene3D" id="1.10.720.30">
    <property type="entry name" value="SAP domain"/>
    <property type="match status" value="2"/>
</dbReference>
<proteinExistence type="predicted"/>
<gene>
    <name evidence="4" type="ORF">ACHAW5_010939</name>
</gene>
<feature type="compositionally biased region" description="Basic and acidic residues" evidence="2">
    <location>
        <begin position="504"/>
        <end position="516"/>
    </location>
</feature>
<dbReference type="InterPro" id="IPR003034">
    <property type="entry name" value="SAP_dom"/>
</dbReference>
<sequence>MVRDLRPFATTTTSTTTTKTTAIEGPAARRWSSMTTTTEASPAADGVFDPSSDLHDLDYSSSPPRTSKEDEVDHDDGTAAFAPNVDRDGADDDDSLFRGISSRPIEGGSWDPADPLGWCASFGTRSRANALRLASLVRLRPGDEGYYDVDDDACRPEGVTVVRTPEMARIVVEALSRSKSTEPHRVHACDTEVMDIDLSASGPVGNGYVTCMSVYSGPDFDYGLGDGPGTMLWIDNLDDACGILNDHFAPWLEDESVLKVWHNYGFDRHVLYNEGINVRGLGGDTLHMARLCDTGRMKYSLESLTEDLLDRRKVPMKEIFGEARPRKDGSPGALVDLPPVERLQRDPRYRRNFIEYSARDAKSTYDLYVHLREKLEKTRWIADHSLMQYYHLHMRPFGELLTDLERRGMLVATDYLADVEVQARKDREGHVKAFRAWASEQIGPDGLAMNLASSVQLTTFLFGGAKNAKTKEPTEKVRVFKTPRAEIPDDAMEAYTWRDNRMKEEQEGRMDDEAGKSIESGGDEFDQMKSEELKLLCKNYGLKKSGKKAELQQRLRGHFQMMGSGGPDAHANVDDYDSMTVNELRDACKARELLSTGKKAALVRLLREDDAYIREIAAEYMVNDSSSSTDLSYSETNHKISELLAEAAESGEHDALRGILSDIKAKNMKEPKYVDITITSLGMEPDTYTSSGAPSATSDVLRKLAGDPFADPPIYGKEPKYVDITITSLGMEPDTYTSSGAPSATSDVLRKLAGDPFADPPIYGKAYDFFGGGRKGHDACVAFFSLTAIGSIDTMIANFLTSLQTLADDQNRVHCSLNINTETGRLSSRKPNLQNQPALEKDKYKIRKAFIASPGNRLIVADYGQLELRLLASMTDCTSMIEAFEAGGDFHSRTALGMFRYIQDAVENGECLLEWDYSTGKEPDKPMLKDKYASERRKAKTLNFSIAYGKTAHGLSQDWGVSTKEAEEMLQAWYKSRPEVEKWQKDTKEVAKKFGLTRTLMGRYRHLPHAMEKSTSMKSLGHALRASINTPIQGGAADVAMMAMLKINNSELLKRLGWILLMQVHDEVILEGPEETAEEAFREVMKCMQEPWVLGLEKTKVPLLVDGSYAHDNWYDAK</sequence>
<dbReference type="PRINTS" id="PR00868">
    <property type="entry name" value="DNAPOLI"/>
</dbReference>
<name>A0ABD3PWR0_9STRA</name>
<accession>A0ABD3PWR0</accession>
<dbReference type="Proteomes" id="UP001530315">
    <property type="component" value="Unassembled WGS sequence"/>
</dbReference>
<protein>
    <recommendedName>
        <fullName evidence="3">SAP domain-containing protein</fullName>
    </recommendedName>
</protein>
<organism evidence="4 5">
    <name type="scientific">Stephanodiscus triporus</name>
    <dbReference type="NCBI Taxonomy" id="2934178"/>
    <lineage>
        <taxon>Eukaryota</taxon>
        <taxon>Sar</taxon>
        <taxon>Stramenopiles</taxon>
        <taxon>Ochrophyta</taxon>
        <taxon>Bacillariophyta</taxon>
        <taxon>Coscinodiscophyceae</taxon>
        <taxon>Thalassiosirophycidae</taxon>
        <taxon>Stephanodiscales</taxon>
        <taxon>Stephanodiscaceae</taxon>
        <taxon>Stephanodiscus</taxon>
    </lineage>
</organism>
<dbReference type="PANTHER" id="PTHR10133:SF27">
    <property type="entry name" value="DNA POLYMERASE NU"/>
    <property type="match status" value="1"/>
</dbReference>
<dbReference type="AlphaFoldDB" id="A0ABD3PWR0"/>
<dbReference type="EMBL" id="JALLAZ020000555">
    <property type="protein sequence ID" value="KAL3792462.1"/>
    <property type="molecule type" value="Genomic_DNA"/>
</dbReference>
<reference evidence="4 5" key="1">
    <citation type="submission" date="2024-10" db="EMBL/GenBank/DDBJ databases">
        <title>Updated reference genomes for cyclostephanoid diatoms.</title>
        <authorList>
            <person name="Roberts W.R."/>
            <person name="Alverson A.J."/>
        </authorList>
    </citation>
    <scope>NUCLEOTIDE SEQUENCE [LARGE SCALE GENOMIC DNA]</scope>
    <source>
        <strain evidence="4 5">AJA276-08</strain>
    </source>
</reference>
<dbReference type="InterPro" id="IPR036397">
    <property type="entry name" value="RNaseH_sf"/>
</dbReference>
<dbReference type="GO" id="GO:0005737">
    <property type="term" value="C:cytoplasm"/>
    <property type="evidence" value="ECO:0007669"/>
    <property type="project" value="UniProtKB-ARBA"/>
</dbReference>
<dbReference type="Gene3D" id="3.30.420.10">
    <property type="entry name" value="Ribonuclease H-like superfamily/Ribonuclease H"/>
    <property type="match status" value="1"/>
</dbReference>
<dbReference type="InterPro" id="IPR002562">
    <property type="entry name" value="3'-5'_exonuclease_dom"/>
</dbReference>
<evidence type="ECO:0000313" key="5">
    <source>
        <dbReference type="Proteomes" id="UP001530315"/>
    </source>
</evidence>
<dbReference type="SUPFAM" id="SSF56672">
    <property type="entry name" value="DNA/RNA polymerases"/>
    <property type="match status" value="1"/>
</dbReference>
<comment type="caution">
    <text evidence="4">The sequence shown here is derived from an EMBL/GenBank/DDBJ whole genome shotgun (WGS) entry which is preliminary data.</text>
</comment>
<feature type="compositionally biased region" description="Low complexity" evidence="2">
    <location>
        <begin position="10"/>
        <end position="21"/>
    </location>
</feature>
<dbReference type="InterPro" id="IPR002298">
    <property type="entry name" value="DNA_polymerase_A"/>
</dbReference>
<keyword evidence="1" id="KW-0235">DNA replication</keyword>
<dbReference type="InterPro" id="IPR012337">
    <property type="entry name" value="RNaseH-like_sf"/>
</dbReference>
<dbReference type="CDD" id="cd08640">
    <property type="entry name" value="DNA_pol_A_plastid_like"/>
    <property type="match status" value="1"/>
</dbReference>
<dbReference type="SMART" id="SM00513">
    <property type="entry name" value="SAP"/>
    <property type="match status" value="2"/>
</dbReference>
<evidence type="ECO:0000256" key="2">
    <source>
        <dbReference type="SAM" id="MobiDB-lite"/>
    </source>
</evidence>
<dbReference type="SUPFAM" id="SSF53098">
    <property type="entry name" value="Ribonuclease H-like"/>
    <property type="match status" value="1"/>
</dbReference>
<dbReference type="Gene3D" id="3.30.70.370">
    <property type="match status" value="1"/>
</dbReference>